<dbReference type="AlphaFoldDB" id="A0A8J3T735"/>
<dbReference type="CDD" id="cd04301">
    <property type="entry name" value="NAT_SF"/>
    <property type="match status" value="1"/>
</dbReference>
<name>A0A8J3T735_9ACTN</name>
<dbReference type="InterPro" id="IPR016181">
    <property type="entry name" value="Acyl_CoA_acyltransferase"/>
</dbReference>
<dbReference type="Proteomes" id="UP000599074">
    <property type="component" value="Unassembled WGS sequence"/>
</dbReference>
<accession>A0A8J3T735</accession>
<dbReference type="InterPro" id="IPR000182">
    <property type="entry name" value="GNAT_dom"/>
</dbReference>
<dbReference type="PROSITE" id="PS51186">
    <property type="entry name" value="GNAT"/>
    <property type="match status" value="1"/>
</dbReference>
<keyword evidence="2" id="KW-0012">Acyltransferase</keyword>
<evidence type="ECO:0000313" key="4">
    <source>
        <dbReference type="EMBL" id="GII21054.1"/>
    </source>
</evidence>
<dbReference type="Gene3D" id="3.40.630.30">
    <property type="match status" value="1"/>
</dbReference>
<protein>
    <submittedName>
        <fullName evidence="4">N-acetyltransferase</fullName>
    </submittedName>
</protein>
<reference evidence="4" key="1">
    <citation type="submission" date="2021-01" db="EMBL/GenBank/DDBJ databases">
        <title>Whole genome shotgun sequence of Planosporangium mesophilum NBRC 109066.</title>
        <authorList>
            <person name="Komaki H."/>
            <person name="Tamura T."/>
        </authorList>
    </citation>
    <scope>NUCLEOTIDE SEQUENCE</scope>
    <source>
        <strain evidence="4">NBRC 109066</strain>
    </source>
</reference>
<evidence type="ECO:0000313" key="5">
    <source>
        <dbReference type="Proteomes" id="UP000599074"/>
    </source>
</evidence>
<dbReference type="SUPFAM" id="SSF55729">
    <property type="entry name" value="Acyl-CoA N-acyltransferases (Nat)"/>
    <property type="match status" value="1"/>
</dbReference>
<evidence type="ECO:0000256" key="1">
    <source>
        <dbReference type="ARBA" id="ARBA00022679"/>
    </source>
</evidence>
<proteinExistence type="predicted"/>
<evidence type="ECO:0000259" key="3">
    <source>
        <dbReference type="PROSITE" id="PS51186"/>
    </source>
</evidence>
<comment type="caution">
    <text evidence="4">The sequence shown here is derived from an EMBL/GenBank/DDBJ whole genome shotgun (WGS) entry which is preliminary data.</text>
</comment>
<organism evidence="4 5">
    <name type="scientific">Planosporangium mesophilum</name>
    <dbReference type="NCBI Taxonomy" id="689768"/>
    <lineage>
        <taxon>Bacteria</taxon>
        <taxon>Bacillati</taxon>
        <taxon>Actinomycetota</taxon>
        <taxon>Actinomycetes</taxon>
        <taxon>Micromonosporales</taxon>
        <taxon>Micromonosporaceae</taxon>
        <taxon>Planosporangium</taxon>
    </lineage>
</organism>
<dbReference type="GO" id="GO:0016747">
    <property type="term" value="F:acyltransferase activity, transferring groups other than amino-acyl groups"/>
    <property type="evidence" value="ECO:0007669"/>
    <property type="project" value="InterPro"/>
</dbReference>
<keyword evidence="1" id="KW-0808">Transferase</keyword>
<keyword evidence="5" id="KW-1185">Reference proteome</keyword>
<feature type="domain" description="N-acetyltransferase" evidence="3">
    <location>
        <begin position="3"/>
        <end position="165"/>
    </location>
</feature>
<gene>
    <name evidence="4" type="ORF">Pme01_06510</name>
</gene>
<sequence length="165" mass="17638">MIVAVRLAVPGEYAEIGRLTVAAYTESGQLGAATGYERVLADVVSRAADGTVLVAVDTRTDRLLGSVTFVLPGSRYAELAGPDEAEFRMLAVDPAAQGLGVGRLLVDECLRRAAEAGRGAVVICCRDFVVSAQRLYTSMGFHRIPERDWVPAPEVNLLALRKPLP</sequence>
<dbReference type="EMBL" id="BOON01000005">
    <property type="protein sequence ID" value="GII21054.1"/>
    <property type="molecule type" value="Genomic_DNA"/>
</dbReference>
<dbReference type="InterPro" id="IPR050832">
    <property type="entry name" value="Bact_Acetyltransf"/>
</dbReference>
<evidence type="ECO:0000256" key="2">
    <source>
        <dbReference type="ARBA" id="ARBA00023315"/>
    </source>
</evidence>
<dbReference type="RefSeq" id="WP_168112728.1">
    <property type="nucleotide sequence ID" value="NZ_BOON01000005.1"/>
</dbReference>
<dbReference type="Pfam" id="PF13508">
    <property type="entry name" value="Acetyltransf_7"/>
    <property type="match status" value="1"/>
</dbReference>
<dbReference type="PANTHER" id="PTHR43877">
    <property type="entry name" value="AMINOALKYLPHOSPHONATE N-ACETYLTRANSFERASE-RELATED-RELATED"/>
    <property type="match status" value="1"/>
</dbReference>